<accession>A0A7R8X8F0</accession>
<dbReference type="GO" id="GO:0017119">
    <property type="term" value="C:Golgi transport complex"/>
    <property type="evidence" value="ECO:0007669"/>
    <property type="project" value="TreeGrafter"/>
</dbReference>
<keyword evidence="13" id="KW-1185">Reference proteome</keyword>
<dbReference type="Pfam" id="PF20663">
    <property type="entry name" value="COG4_N"/>
    <property type="match status" value="1"/>
</dbReference>
<dbReference type="Pfam" id="PF20662">
    <property type="entry name" value="COG4_C"/>
    <property type="match status" value="1"/>
</dbReference>
<dbReference type="OrthoDB" id="47059at2759"/>
<evidence type="ECO:0000256" key="10">
    <source>
        <dbReference type="SAM" id="MobiDB-lite"/>
    </source>
</evidence>
<keyword evidence="6" id="KW-0653">Protein transport</keyword>
<dbReference type="GO" id="GO:0000139">
    <property type="term" value="C:Golgi membrane"/>
    <property type="evidence" value="ECO:0007669"/>
    <property type="project" value="UniProtKB-SubCell"/>
</dbReference>
<dbReference type="FunFam" id="1.10.287.1060:FF:000014">
    <property type="entry name" value="conserved oligomeric Golgi complex subunit 4"/>
    <property type="match status" value="1"/>
</dbReference>
<dbReference type="SMART" id="SM00762">
    <property type="entry name" value="Cog4"/>
    <property type="match status" value="1"/>
</dbReference>
<comment type="subcellular location">
    <subcellularLocation>
        <location evidence="1">Golgi apparatus membrane</location>
        <topology evidence="1">Peripheral membrane protein</topology>
    </subcellularLocation>
</comment>
<gene>
    <name evidence="12" type="ORF">DSTB1V02_LOCUS5832</name>
</gene>
<dbReference type="GO" id="GO:0007030">
    <property type="term" value="P:Golgi organization"/>
    <property type="evidence" value="ECO:0007669"/>
    <property type="project" value="TreeGrafter"/>
</dbReference>
<sequence>MSHFQDLNNIDDIRTAYEKLCVEEDEINERLNGLLQRRGDISKQISKLQKMASNLHYLKGDGAQLASMTDFTAALADNVSAKVRHLDMLKNRVSDCQRRIEDLLDLQFCTEGVKAALQNEDYEKAAAHIHRFLSLDESTLRYSSVEGDGYSLEDAFKMLKEAEFQLRQLVYEQFDEAMKNKDGASIERFFKIFPLLNLHEDGIKKFSAYLCSKLKEAGEKSLKDALRLGPSDSRSSVKFADALTLIYEGVARTIEIHQPLVENYYGHGWLFLMVKILQEECDHQTVLVVEEFHKNRHFVSTMAQVESCLRGHTYSSRQEKLDPRDLDTLLGEVTIMNARTELYLRFIRKRVMGDIEKQCTDDGKQEADLRALESLLKSCVVSCTLQELLGRYITLEQYYMSESVKKAVAMDATDPSGSVLTSSMVDDVFFILKKCVRRALSSCSVDGFCAVVNNACMVVEESYCSALRSELSSGFPSGYLDLSQAYNVVIQGKFNAPDMETAKSNFLRALNNAGVSIEYIQTLRESVEGEITNHVGTPSTKDRAKIDNCLNSLSGLGNGQFRAIIDFGMEQLKNSAIKPRIKPWVDAFLDTSHDINEDEYSAYEANDPFIHQFIVHLDSLLGTFKESLTPSNYDRLISLLTLEVATQLEKVVLKSSFNRLGGLQLDKEVRALISYLSSVTTWSVRDKFARLFQISTLLNVERLSEVHDIYGSGSPSSSKPSSTWRLSSNDVRHILNRRYGFQIDQTLFRTSGGKGYQRPFSSTWRSSAKDRQQTSMSSLGAITQRGGTSGNRFSGTSDSDSADNVYTFHRAALYVMGEKSQMKGIKADSYQKCDFIPCDFPEVRSTKIAFKALLRACVPSNLPNNSEGNFHKVVEASGWFPQLQTIMQLAGAIVNLMDLQGSSVMLCLEDGWDFTGQVLSIHSCLLLLHLAYYHSNNSLDPHGIHNQFPMAFEFNQFYLKFLAYHSISARFRTFLFNSELDHGGWGGMDKESRRISWVGSGIRNSQDSGANSDDELNIQGIRKLNRGTVSGKSIHSVFDYIEKKSATSSIFYNFLYCMDTDEEVLRPYSQLSHLELWSFYTDECLRSGPPYDLELLEADHLLQEEMAAADGSIRSRKSLLTG</sequence>
<comment type="similarity">
    <text evidence="3">Belongs to the COG4 family.</text>
</comment>
<evidence type="ECO:0000256" key="4">
    <source>
        <dbReference type="ARBA" id="ARBA00020975"/>
    </source>
</evidence>
<evidence type="ECO:0000256" key="8">
    <source>
        <dbReference type="ARBA" id="ARBA00023136"/>
    </source>
</evidence>
<dbReference type="EMBL" id="CAJPEV010001004">
    <property type="protein sequence ID" value="CAG0890061.1"/>
    <property type="molecule type" value="Genomic_DNA"/>
</dbReference>
<dbReference type="Proteomes" id="UP000677054">
    <property type="component" value="Unassembled WGS sequence"/>
</dbReference>
<evidence type="ECO:0000256" key="1">
    <source>
        <dbReference type="ARBA" id="ARBA00004395"/>
    </source>
</evidence>
<dbReference type="PANTHER" id="PTHR24016">
    <property type="entry name" value="CONSERVED OLIGOMERIC GOLGI COMPLEX SUBUNIT 4"/>
    <property type="match status" value="1"/>
</dbReference>
<keyword evidence="8" id="KW-0472">Membrane</keyword>
<dbReference type="Gene3D" id="1.10.287.1060">
    <property type="entry name" value="ESAT-6-like"/>
    <property type="match status" value="1"/>
</dbReference>
<feature type="compositionally biased region" description="Polar residues" evidence="10">
    <location>
        <begin position="790"/>
        <end position="799"/>
    </location>
</feature>
<comment type="similarity">
    <text evidence="2">Belongs to the protein-tyrosine phosphatase family. Non-receptor class myotubularin subfamily.</text>
</comment>
<evidence type="ECO:0000256" key="6">
    <source>
        <dbReference type="ARBA" id="ARBA00022927"/>
    </source>
</evidence>
<keyword evidence="5" id="KW-0813">Transport</keyword>
<dbReference type="PROSITE" id="PS51339">
    <property type="entry name" value="PPASE_MYOTUBULARIN"/>
    <property type="match status" value="1"/>
</dbReference>
<dbReference type="GO" id="GO:0015031">
    <property type="term" value="P:protein transport"/>
    <property type="evidence" value="ECO:0007669"/>
    <property type="project" value="UniProtKB-KW"/>
</dbReference>
<reference evidence="12" key="1">
    <citation type="submission" date="2020-11" db="EMBL/GenBank/DDBJ databases">
        <authorList>
            <person name="Tran Van P."/>
        </authorList>
    </citation>
    <scope>NUCLEOTIDE SEQUENCE</scope>
</reference>
<evidence type="ECO:0000259" key="11">
    <source>
        <dbReference type="PROSITE" id="PS51339"/>
    </source>
</evidence>
<dbReference type="Pfam" id="PF08318">
    <property type="entry name" value="COG4_m"/>
    <property type="match status" value="1"/>
</dbReference>
<dbReference type="GO" id="GO:0006890">
    <property type="term" value="P:retrograde vesicle-mediated transport, Golgi to endoplasmic reticulum"/>
    <property type="evidence" value="ECO:0007669"/>
    <property type="project" value="TreeGrafter"/>
</dbReference>
<dbReference type="SUPFAM" id="SSF52799">
    <property type="entry name" value="(Phosphotyrosine protein) phosphatases II"/>
    <property type="match status" value="1"/>
</dbReference>
<organism evidence="12">
    <name type="scientific">Darwinula stevensoni</name>
    <dbReference type="NCBI Taxonomy" id="69355"/>
    <lineage>
        <taxon>Eukaryota</taxon>
        <taxon>Metazoa</taxon>
        <taxon>Ecdysozoa</taxon>
        <taxon>Arthropoda</taxon>
        <taxon>Crustacea</taxon>
        <taxon>Oligostraca</taxon>
        <taxon>Ostracoda</taxon>
        <taxon>Podocopa</taxon>
        <taxon>Podocopida</taxon>
        <taxon>Darwinulocopina</taxon>
        <taxon>Darwinuloidea</taxon>
        <taxon>Darwinulidae</taxon>
        <taxon>Darwinula</taxon>
    </lineage>
</organism>
<proteinExistence type="inferred from homology"/>
<evidence type="ECO:0000313" key="13">
    <source>
        <dbReference type="Proteomes" id="UP000677054"/>
    </source>
</evidence>
<dbReference type="AlphaFoldDB" id="A0A7R8X8F0"/>
<dbReference type="InterPro" id="IPR048684">
    <property type="entry name" value="COG4_C"/>
</dbReference>
<dbReference type="EMBL" id="LR900521">
    <property type="protein sequence ID" value="CAD7245966.1"/>
    <property type="molecule type" value="Genomic_DNA"/>
</dbReference>
<dbReference type="InterPro" id="IPR048680">
    <property type="entry name" value="COG4_N"/>
</dbReference>
<feature type="region of interest" description="Disordered" evidence="10">
    <location>
        <begin position="752"/>
        <end position="799"/>
    </location>
</feature>
<keyword evidence="7" id="KW-0333">Golgi apparatus</keyword>
<dbReference type="InterPro" id="IPR010569">
    <property type="entry name" value="Myotubularin-like_Pase_dom"/>
</dbReference>
<name>A0A7R8X8F0_9CRUS</name>
<dbReference type="InterPro" id="IPR013167">
    <property type="entry name" value="COG4_M"/>
</dbReference>
<evidence type="ECO:0000256" key="5">
    <source>
        <dbReference type="ARBA" id="ARBA00022448"/>
    </source>
</evidence>
<evidence type="ECO:0000256" key="3">
    <source>
        <dbReference type="ARBA" id="ARBA00009215"/>
    </source>
</evidence>
<dbReference type="InterPro" id="IPR048682">
    <property type="entry name" value="COG4"/>
</dbReference>
<feature type="domain" description="Myotubularin phosphatase" evidence="11">
    <location>
        <begin position="678"/>
        <end position="1081"/>
    </location>
</feature>
<evidence type="ECO:0000256" key="9">
    <source>
        <dbReference type="ARBA" id="ARBA00031340"/>
    </source>
</evidence>
<dbReference type="InterPro" id="IPR029021">
    <property type="entry name" value="Prot-tyrosine_phosphatase-like"/>
</dbReference>
<evidence type="ECO:0000256" key="7">
    <source>
        <dbReference type="ARBA" id="ARBA00023034"/>
    </source>
</evidence>
<evidence type="ECO:0000313" key="12">
    <source>
        <dbReference type="EMBL" id="CAD7245966.1"/>
    </source>
</evidence>
<evidence type="ECO:0000256" key="2">
    <source>
        <dbReference type="ARBA" id="ARBA00007471"/>
    </source>
</evidence>
<dbReference type="Pfam" id="PF06602">
    <property type="entry name" value="Myotub-related"/>
    <property type="match status" value="2"/>
</dbReference>
<dbReference type="Gene3D" id="1.20.58.1970">
    <property type="match status" value="1"/>
</dbReference>
<dbReference type="PANTHER" id="PTHR24016:SF0">
    <property type="entry name" value="CONSERVED OLIGOMERIC GOLGI COMPLEX SUBUNIT 4"/>
    <property type="match status" value="1"/>
</dbReference>
<protein>
    <recommendedName>
        <fullName evidence="4">Conserved oligomeric Golgi complex subunit 4</fullName>
    </recommendedName>
    <alternativeName>
        <fullName evidence="9">Component of oligomeric Golgi complex 4</fullName>
    </alternativeName>
</protein>